<evidence type="ECO:0000256" key="2">
    <source>
        <dbReference type="ARBA" id="ARBA00022679"/>
    </source>
</evidence>
<evidence type="ECO:0000313" key="5">
    <source>
        <dbReference type="Proteomes" id="UP000013523"/>
    </source>
</evidence>
<dbReference type="Pfam" id="PF00535">
    <property type="entry name" value="Glycos_transf_2"/>
    <property type="match status" value="1"/>
</dbReference>
<dbReference type="SUPFAM" id="SSF53448">
    <property type="entry name" value="Nucleotide-diphospho-sugar transferases"/>
    <property type="match status" value="1"/>
</dbReference>
<name>R4JYI2_CLOPA</name>
<evidence type="ECO:0000259" key="3">
    <source>
        <dbReference type="Pfam" id="PF00535"/>
    </source>
</evidence>
<evidence type="ECO:0000313" key="4">
    <source>
        <dbReference type="EMBL" id="AGK95887.1"/>
    </source>
</evidence>
<keyword evidence="5" id="KW-1185">Reference proteome</keyword>
<sequence>MSKISIIVPIYNVEKYLEKCLDSILGQAFKDFELILVDDGSPDNCGSICDRYLKLDSRIKVIHKENGGLSSARNAGLDIAVGEYIGFVDSDDWVDANMYTRLYSIAKETDADIVQCRFKKSYDEKINNIKTNTNKFELIDKFKALNNLIAYGEMHVQMVVAWNKLYRKSLFNEIRFPNGKIHEDEFTTYKLLYKSNKVALTENELYYYRQTSNSIMNAKFNKKRLDYLEALEETLSFFKKVNNEYLYNMTTIRYVDNLKKYYFKCEDLLQDNEETLRKIKNNYDEIFKEYISNSSFGVKNKLLGIFFFINPKAYKILQSLRGKQAY</sequence>
<dbReference type="KEGG" id="cpas:Clopa_0863"/>
<keyword evidence="1" id="KW-0328">Glycosyltransferase</keyword>
<dbReference type="Proteomes" id="UP000013523">
    <property type="component" value="Chromosome"/>
</dbReference>
<dbReference type="CDD" id="cd00761">
    <property type="entry name" value="Glyco_tranf_GTA_type"/>
    <property type="match status" value="1"/>
</dbReference>
<dbReference type="EMBL" id="CP003261">
    <property type="protein sequence ID" value="AGK95887.1"/>
    <property type="molecule type" value="Genomic_DNA"/>
</dbReference>
<organism evidence="4 5">
    <name type="scientific">Clostridium pasteurianum BC1</name>
    <dbReference type="NCBI Taxonomy" id="86416"/>
    <lineage>
        <taxon>Bacteria</taxon>
        <taxon>Bacillati</taxon>
        <taxon>Bacillota</taxon>
        <taxon>Clostridia</taxon>
        <taxon>Eubacteriales</taxon>
        <taxon>Clostridiaceae</taxon>
        <taxon>Clostridium</taxon>
    </lineage>
</organism>
<dbReference type="Gene3D" id="3.90.550.10">
    <property type="entry name" value="Spore Coat Polysaccharide Biosynthesis Protein SpsA, Chain A"/>
    <property type="match status" value="1"/>
</dbReference>
<dbReference type="PANTHER" id="PTHR22916">
    <property type="entry name" value="GLYCOSYLTRANSFERASE"/>
    <property type="match status" value="1"/>
</dbReference>
<dbReference type="eggNOG" id="COG1216">
    <property type="taxonomic scope" value="Bacteria"/>
</dbReference>
<dbReference type="AlphaFoldDB" id="R4JYI2"/>
<dbReference type="STRING" id="86416.Clopa_0863"/>
<proteinExistence type="predicted"/>
<dbReference type="InterPro" id="IPR001173">
    <property type="entry name" value="Glyco_trans_2-like"/>
</dbReference>
<gene>
    <name evidence="4" type="ORF">Clopa_0863</name>
</gene>
<dbReference type="GO" id="GO:0016757">
    <property type="term" value="F:glycosyltransferase activity"/>
    <property type="evidence" value="ECO:0007669"/>
    <property type="project" value="UniProtKB-KW"/>
</dbReference>
<protein>
    <submittedName>
        <fullName evidence="4">Glycosyl transferase</fullName>
    </submittedName>
</protein>
<dbReference type="HOGENOM" id="CLU_025996_25_1_9"/>
<dbReference type="PANTHER" id="PTHR22916:SF51">
    <property type="entry name" value="GLYCOSYLTRANSFERASE EPSH-RELATED"/>
    <property type="match status" value="1"/>
</dbReference>
<dbReference type="OrthoDB" id="9807674at2"/>
<accession>R4JYI2</accession>
<evidence type="ECO:0000256" key="1">
    <source>
        <dbReference type="ARBA" id="ARBA00022676"/>
    </source>
</evidence>
<feature type="domain" description="Glycosyltransferase 2-like" evidence="3">
    <location>
        <begin position="5"/>
        <end position="174"/>
    </location>
</feature>
<dbReference type="RefSeq" id="WP_015614211.1">
    <property type="nucleotide sequence ID" value="NC_021182.1"/>
</dbReference>
<dbReference type="PATRIC" id="fig|86416.3.peg.856"/>
<reference evidence="4 5" key="1">
    <citation type="submission" date="2012-01" db="EMBL/GenBank/DDBJ databases">
        <title>Complete sequence of chromosome of Clostridium pasteurianum BC1.</title>
        <authorList>
            <consortium name="US DOE Joint Genome Institute"/>
            <person name="Lucas S."/>
            <person name="Han J."/>
            <person name="Lapidus A."/>
            <person name="Cheng J.-F."/>
            <person name="Goodwin L."/>
            <person name="Pitluck S."/>
            <person name="Peters L."/>
            <person name="Mikhailova N."/>
            <person name="Teshima H."/>
            <person name="Detter J.C."/>
            <person name="Han C."/>
            <person name="Tapia R."/>
            <person name="Land M."/>
            <person name="Hauser L."/>
            <person name="Kyrpides N."/>
            <person name="Ivanova N."/>
            <person name="Pagani I."/>
            <person name="Dunn J."/>
            <person name="Taghavi S."/>
            <person name="Francis A."/>
            <person name="van der Lelie D."/>
            <person name="Woyke T."/>
        </authorList>
    </citation>
    <scope>NUCLEOTIDE SEQUENCE [LARGE SCALE GENOMIC DNA]</scope>
    <source>
        <strain evidence="4 5">BC1</strain>
    </source>
</reference>
<keyword evidence="2 4" id="KW-0808">Transferase</keyword>
<dbReference type="InterPro" id="IPR029044">
    <property type="entry name" value="Nucleotide-diphossugar_trans"/>
</dbReference>